<protein>
    <submittedName>
        <fullName evidence="2">PhzF family phenazine biosynthesis protein</fullName>
    </submittedName>
</protein>
<name>A0ABS3UIV6_9ACTN</name>
<dbReference type="Gene3D" id="3.10.310.10">
    <property type="entry name" value="Diaminopimelate Epimerase, Chain A, domain 1"/>
    <property type="match status" value="2"/>
</dbReference>
<sequence length="254" mass="26172">MVDACTRDGAGGSPTVVVDDDPSLRDEDRCAIVRESGASHGAFLSLPRVRFFTGTGELRNCGHGTFAAHAVLLDRSGSPRQRVRQETGGRSFEVEAVRRAGGVEVWFDQGAVALSAPDAPARIVAALGSPGVIGMTVASPGTPRLLVEVTDVPAVTPDFPALARACRDQGLLGCLVWAPEPGPSATARLFAPAIGVDEDIANVNSSGCLAAHLWATGRGGAVLVRQGDALGRPSTVLATTDGRTTRVGGMVTPR</sequence>
<dbReference type="InterPro" id="IPR003719">
    <property type="entry name" value="Phenazine_PhzF-like"/>
</dbReference>
<dbReference type="EMBL" id="JAGFNS010000008">
    <property type="protein sequence ID" value="MBO3738709.1"/>
    <property type="molecule type" value="Genomic_DNA"/>
</dbReference>
<evidence type="ECO:0000313" key="2">
    <source>
        <dbReference type="EMBL" id="MBO3738709.1"/>
    </source>
</evidence>
<organism evidence="2 3">
    <name type="scientific">Actinoplanes flavus</name>
    <dbReference type="NCBI Taxonomy" id="2820290"/>
    <lineage>
        <taxon>Bacteria</taxon>
        <taxon>Bacillati</taxon>
        <taxon>Actinomycetota</taxon>
        <taxon>Actinomycetes</taxon>
        <taxon>Micromonosporales</taxon>
        <taxon>Micromonosporaceae</taxon>
        <taxon>Actinoplanes</taxon>
    </lineage>
</organism>
<evidence type="ECO:0000313" key="3">
    <source>
        <dbReference type="Proteomes" id="UP000679690"/>
    </source>
</evidence>
<comment type="caution">
    <text evidence="2">The sequence shown here is derived from an EMBL/GenBank/DDBJ whole genome shotgun (WGS) entry which is preliminary data.</text>
</comment>
<dbReference type="PANTHER" id="PTHR13774">
    <property type="entry name" value="PHENAZINE BIOSYNTHESIS PROTEIN"/>
    <property type="match status" value="1"/>
</dbReference>
<evidence type="ECO:0000256" key="1">
    <source>
        <dbReference type="SAM" id="MobiDB-lite"/>
    </source>
</evidence>
<dbReference type="PIRSF" id="PIRSF016184">
    <property type="entry name" value="PhzC_PhzF"/>
    <property type="match status" value="1"/>
</dbReference>
<proteinExistence type="predicted"/>
<dbReference type="RefSeq" id="WP_208468010.1">
    <property type="nucleotide sequence ID" value="NZ_JAGFNS010000008.1"/>
</dbReference>
<accession>A0ABS3UIV6</accession>
<dbReference type="Proteomes" id="UP000679690">
    <property type="component" value="Unassembled WGS sequence"/>
</dbReference>
<reference evidence="2 3" key="1">
    <citation type="submission" date="2021-03" db="EMBL/GenBank/DDBJ databases">
        <title>Actinoplanes flavus sp. nov., a novel actinomycete isolated from Coconut Palm rhizosphere soil.</title>
        <authorList>
            <person name="Luo X."/>
        </authorList>
    </citation>
    <scope>NUCLEOTIDE SEQUENCE [LARGE SCALE GENOMIC DNA]</scope>
    <source>
        <strain evidence="2 3">NEAU-H7</strain>
    </source>
</reference>
<dbReference type="Pfam" id="PF02567">
    <property type="entry name" value="PhzC-PhzF"/>
    <property type="match status" value="1"/>
</dbReference>
<gene>
    <name evidence="2" type="ORF">J5X75_14370</name>
</gene>
<feature type="region of interest" description="Disordered" evidence="1">
    <location>
        <begin position="1"/>
        <end position="22"/>
    </location>
</feature>
<keyword evidence="3" id="KW-1185">Reference proteome</keyword>
<dbReference type="SUPFAM" id="SSF54506">
    <property type="entry name" value="Diaminopimelate epimerase-like"/>
    <property type="match status" value="1"/>
</dbReference>